<organism evidence="1 2">
    <name type="scientific">Ditylenchus dipsaci</name>
    <dbReference type="NCBI Taxonomy" id="166011"/>
    <lineage>
        <taxon>Eukaryota</taxon>
        <taxon>Metazoa</taxon>
        <taxon>Ecdysozoa</taxon>
        <taxon>Nematoda</taxon>
        <taxon>Chromadorea</taxon>
        <taxon>Rhabditida</taxon>
        <taxon>Tylenchina</taxon>
        <taxon>Tylenchomorpha</taxon>
        <taxon>Sphaerularioidea</taxon>
        <taxon>Anguinidae</taxon>
        <taxon>Anguininae</taxon>
        <taxon>Ditylenchus</taxon>
    </lineage>
</organism>
<reference evidence="2" key="1">
    <citation type="submission" date="2022-11" db="UniProtKB">
        <authorList>
            <consortium name="WormBaseParasite"/>
        </authorList>
    </citation>
    <scope>IDENTIFICATION</scope>
</reference>
<name>A0A915EQA9_9BILA</name>
<keyword evidence="1" id="KW-1185">Reference proteome</keyword>
<evidence type="ECO:0000313" key="2">
    <source>
        <dbReference type="WBParaSite" id="jg7808"/>
    </source>
</evidence>
<sequence length="127" mass="15051">MFFFTFDTYQIGVQLNNNSNVGRCFVDGVMNLRQFSWIYTFPLRTILIYDFRVLDANHSDGPKFEIFHHQEMWSYMEMVQGIPGVGWIYKNIFRPVFGHLFVGASYLSCLVNDFFKGTKRVERNKTH</sequence>
<dbReference type="AlphaFoldDB" id="A0A915EQA9"/>
<protein>
    <submittedName>
        <fullName evidence="2">Uncharacterized protein</fullName>
    </submittedName>
</protein>
<proteinExistence type="predicted"/>
<dbReference type="Proteomes" id="UP000887574">
    <property type="component" value="Unplaced"/>
</dbReference>
<accession>A0A915EQA9</accession>
<dbReference type="WBParaSite" id="jg7808">
    <property type="protein sequence ID" value="jg7808"/>
    <property type="gene ID" value="jg7808"/>
</dbReference>
<evidence type="ECO:0000313" key="1">
    <source>
        <dbReference type="Proteomes" id="UP000887574"/>
    </source>
</evidence>